<reference evidence="1 2" key="1">
    <citation type="submission" date="2014-04" db="EMBL/GenBank/DDBJ databases">
        <authorList>
            <consortium name="DOE Joint Genome Institute"/>
            <person name="Kuo A."/>
            <person name="Ruytinx J."/>
            <person name="Rineau F."/>
            <person name="Colpaert J."/>
            <person name="Kohler A."/>
            <person name="Nagy L.G."/>
            <person name="Floudas D."/>
            <person name="Copeland A."/>
            <person name="Barry K.W."/>
            <person name="Cichocki N."/>
            <person name="Veneault-Fourrey C."/>
            <person name="LaButti K."/>
            <person name="Lindquist E.A."/>
            <person name="Lipzen A."/>
            <person name="Lundell T."/>
            <person name="Morin E."/>
            <person name="Murat C."/>
            <person name="Sun H."/>
            <person name="Tunlid A."/>
            <person name="Henrissat B."/>
            <person name="Grigoriev I.V."/>
            <person name="Hibbett D.S."/>
            <person name="Martin F."/>
            <person name="Nordberg H.P."/>
            <person name="Cantor M.N."/>
            <person name="Hua S.X."/>
        </authorList>
    </citation>
    <scope>NUCLEOTIDE SEQUENCE [LARGE SCALE GENOMIC DNA]</scope>
    <source>
        <strain evidence="1 2">UH-Slu-Lm8-n1</strain>
    </source>
</reference>
<dbReference type="Proteomes" id="UP000054485">
    <property type="component" value="Unassembled WGS sequence"/>
</dbReference>
<dbReference type="InParanoid" id="A0A0D0AI99"/>
<accession>A0A0D0AI99</accession>
<gene>
    <name evidence="1" type="ORF">CY34DRAFT_426104</name>
</gene>
<protein>
    <submittedName>
        <fullName evidence="1">Uncharacterized protein</fullName>
    </submittedName>
</protein>
<keyword evidence="2" id="KW-1185">Reference proteome</keyword>
<dbReference type="EMBL" id="KN835425">
    <property type="protein sequence ID" value="KIK37864.1"/>
    <property type="molecule type" value="Genomic_DNA"/>
</dbReference>
<sequence length="92" mass="10673">MLSIRFPNMMSMSIWSIRKVLCTQEKSWTCTIEVLYGRTILSLLKSTIYDQIEHAQNRAGKYLDGLISSINRICAHERMADAFLCMRSIRVL</sequence>
<reference evidence="2" key="2">
    <citation type="submission" date="2015-01" db="EMBL/GenBank/DDBJ databases">
        <title>Evolutionary Origins and Diversification of the Mycorrhizal Mutualists.</title>
        <authorList>
            <consortium name="DOE Joint Genome Institute"/>
            <consortium name="Mycorrhizal Genomics Consortium"/>
            <person name="Kohler A."/>
            <person name="Kuo A."/>
            <person name="Nagy L.G."/>
            <person name="Floudas D."/>
            <person name="Copeland A."/>
            <person name="Barry K.W."/>
            <person name="Cichocki N."/>
            <person name="Veneault-Fourrey C."/>
            <person name="LaButti K."/>
            <person name="Lindquist E.A."/>
            <person name="Lipzen A."/>
            <person name="Lundell T."/>
            <person name="Morin E."/>
            <person name="Murat C."/>
            <person name="Riley R."/>
            <person name="Ohm R."/>
            <person name="Sun H."/>
            <person name="Tunlid A."/>
            <person name="Henrissat B."/>
            <person name="Grigoriev I.V."/>
            <person name="Hibbett D.S."/>
            <person name="Martin F."/>
        </authorList>
    </citation>
    <scope>NUCLEOTIDE SEQUENCE [LARGE SCALE GENOMIC DNA]</scope>
    <source>
        <strain evidence="2">UH-Slu-Lm8-n1</strain>
    </source>
</reference>
<name>A0A0D0AI99_9AGAM</name>
<dbReference type="AlphaFoldDB" id="A0A0D0AI99"/>
<dbReference type="HOGENOM" id="CLU_2414759_0_0_1"/>
<proteinExistence type="predicted"/>
<evidence type="ECO:0000313" key="1">
    <source>
        <dbReference type="EMBL" id="KIK37864.1"/>
    </source>
</evidence>
<organism evidence="1 2">
    <name type="scientific">Suillus luteus UH-Slu-Lm8-n1</name>
    <dbReference type="NCBI Taxonomy" id="930992"/>
    <lineage>
        <taxon>Eukaryota</taxon>
        <taxon>Fungi</taxon>
        <taxon>Dikarya</taxon>
        <taxon>Basidiomycota</taxon>
        <taxon>Agaricomycotina</taxon>
        <taxon>Agaricomycetes</taxon>
        <taxon>Agaricomycetidae</taxon>
        <taxon>Boletales</taxon>
        <taxon>Suillineae</taxon>
        <taxon>Suillaceae</taxon>
        <taxon>Suillus</taxon>
    </lineage>
</organism>
<evidence type="ECO:0000313" key="2">
    <source>
        <dbReference type="Proteomes" id="UP000054485"/>
    </source>
</evidence>